<dbReference type="Proteomes" id="UP000275048">
    <property type="component" value="Unassembled WGS sequence"/>
</dbReference>
<keyword evidence="3" id="KW-1185">Reference proteome</keyword>
<dbReference type="Pfam" id="PF01266">
    <property type="entry name" value="DAO"/>
    <property type="match status" value="1"/>
</dbReference>
<dbReference type="OrthoDB" id="9790035at2"/>
<dbReference type="SUPFAM" id="SSF51905">
    <property type="entry name" value="FAD/NAD(P)-binding domain"/>
    <property type="match status" value="1"/>
</dbReference>
<dbReference type="RefSeq" id="WP_122937687.1">
    <property type="nucleotide sequence ID" value="NZ_JBHSNT010000059.1"/>
</dbReference>
<proteinExistence type="predicted"/>
<dbReference type="InterPro" id="IPR036188">
    <property type="entry name" value="FAD/NAD-bd_sf"/>
</dbReference>
<evidence type="ECO:0000259" key="1">
    <source>
        <dbReference type="Pfam" id="PF01266"/>
    </source>
</evidence>
<gene>
    <name evidence="2" type="ORF">EDM22_13915</name>
</gene>
<dbReference type="PANTHER" id="PTHR13847">
    <property type="entry name" value="SARCOSINE DEHYDROGENASE-RELATED"/>
    <property type="match status" value="1"/>
</dbReference>
<dbReference type="GO" id="GO:0005737">
    <property type="term" value="C:cytoplasm"/>
    <property type="evidence" value="ECO:0007669"/>
    <property type="project" value="TreeGrafter"/>
</dbReference>
<reference evidence="2 3" key="1">
    <citation type="submission" date="2018-10" db="EMBL/GenBank/DDBJ databases">
        <title>Isolation, diversity and antibacterial activity of antinobacteria from the wheat rhizosphere soil.</title>
        <authorList>
            <person name="Sun T."/>
        </authorList>
    </citation>
    <scope>NUCLEOTIDE SEQUENCE [LARGE SCALE GENOMIC DNA]</scope>
    <source>
        <strain evidence="2 3">SJ-23</strain>
    </source>
</reference>
<dbReference type="EMBL" id="RHHB01000033">
    <property type="protein sequence ID" value="RNB46453.1"/>
    <property type="molecule type" value="Genomic_DNA"/>
</dbReference>
<organism evidence="2 3">
    <name type="scientific">Agromyces tardus</name>
    <dbReference type="NCBI Taxonomy" id="2583849"/>
    <lineage>
        <taxon>Bacteria</taxon>
        <taxon>Bacillati</taxon>
        <taxon>Actinomycetota</taxon>
        <taxon>Actinomycetes</taxon>
        <taxon>Micrococcales</taxon>
        <taxon>Microbacteriaceae</taxon>
        <taxon>Agromyces</taxon>
    </lineage>
</organism>
<comment type="caution">
    <text evidence="2">The sequence shown here is derived from an EMBL/GenBank/DDBJ whole genome shotgun (WGS) entry which is preliminary data.</text>
</comment>
<feature type="domain" description="FAD dependent oxidoreductase" evidence="1">
    <location>
        <begin position="5"/>
        <end position="339"/>
    </location>
</feature>
<protein>
    <submittedName>
        <fullName evidence="2">FAD-binding oxidoreductase</fullName>
    </submittedName>
</protein>
<dbReference type="Gene3D" id="3.50.50.60">
    <property type="entry name" value="FAD/NAD(P)-binding domain"/>
    <property type="match status" value="1"/>
</dbReference>
<accession>A0A3M8A5F8</accession>
<dbReference type="AlphaFoldDB" id="A0A3M8A5F8"/>
<dbReference type="Gene3D" id="3.30.9.10">
    <property type="entry name" value="D-Amino Acid Oxidase, subunit A, domain 2"/>
    <property type="match status" value="1"/>
</dbReference>
<sequence length="401" mass="43569">MSRRRVAVLGAGIMGSAVAIELARRGFEVTLIDREAAPVAATSRWNEGKIHLGYLYGADPTTATARHILPGSLRFAELARELIAADLDGHTTTEDDIYLLHRDSVVGPDVMRARFDAISELVRRHPDAGRYLVDVSDARVTELSAAELDSLAGADIVAGFRVPERSMDTRWFADRLAGAVASEPGVSLQLETTVTGAEPRDGDDGRWRVRAGNGFDEDFDIVVNALWGGRLPVDVTAGLTPRPPWSHRFRLCVFLRTRTEHEHPSALVAVGPFGDVKNYNGRDFYLSWYPVGLVAESAGLELDAPAMPTGRDAEAFTGRVRAALEAVMPGIGRLFDDAESATVHGGVVFARGGGTLDDPHSELHRRDRYGVERRGTYYSVDTGKYSTAPWSARFLAAEIAG</sequence>
<dbReference type="InterPro" id="IPR006076">
    <property type="entry name" value="FAD-dep_OxRdtase"/>
</dbReference>
<evidence type="ECO:0000313" key="2">
    <source>
        <dbReference type="EMBL" id="RNB46453.1"/>
    </source>
</evidence>
<name>A0A3M8A5F8_9MICO</name>
<evidence type="ECO:0000313" key="3">
    <source>
        <dbReference type="Proteomes" id="UP000275048"/>
    </source>
</evidence>